<dbReference type="AlphaFoldDB" id="A0A6P1GMJ2"/>
<keyword evidence="1" id="KW-0472">Membrane</keyword>
<dbReference type="InterPro" id="IPR045063">
    <property type="entry name" value="Dynamin_N"/>
</dbReference>
<evidence type="ECO:0000313" key="4">
    <source>
        <dbReference type="Proteomes" id="UP000464086"/>
    </source>
</evidence>
<gene>
    <name evidence="3" type="ORF">GS397_23625</name>
</gene>
<keyword evidence="1" id="KW-1133">Transmembrane helix</keyword>
<dbReference type="EMBL" id="CP047218">
    <property type="protein sequence ID" value="QHD69729.1"/>
    <property type="molecule type" value="Genomic_DNA"/>
</dbReference>
<dbReference type="PANTHER" id="PTHR26392">
    <property type="entry name" value="MITOGEN-ACTIVATED PROTEIN KINASE KINASE KINASE 7-RELATED"/>
    <property type="match status" value="1"/>
</dbReference>
<keyword evidence="1" id="KW-0812">Transmembrane</keyword>
<dbReference type="Pfam" id="PF00350">
    <property type="entry name" value="Dynamin_N"/>
    <property type="match status" value="1"/>
</dbReference>
<name>A0A6P1GMJ2_SPHYA</name>
<evidence type="ECO:0000313" key="3">
    <source>
        <dbReference type="EMBL" id="QHD69729.1"/>
    </source>
</evidence>
<dbReference type="SUPFAM" id="SSF52540">
    <property type="entry name" value="P-loop containing nucleoside triphosphate hydrolases"/>
    <property type="match status" value="1"/>
</dbReference>
<organism evidence="3 4">
    <name type="scientific">Sphingobium yanoikuyae</name>
    <name type="common">Sphingomonas yanoikuyae</name>
    <dbReference type="NCBI Taxonomy" id="13690"/>
    <lineage>
        <taxon>Bacteria</taxon>
        <taxon>Pseudomonadati</taxon>
        <taxon>Pseudomonadota</taxon>
        <taxon>Alphaproteobacteria</taxon>
        <taxon>Sphingomonadales</taxon>
        <taxon>Sphingomonadaceae</taxon>
        <taxon>Sphingobium</taxon>
    </lineage>
</organism>
<sequence>MGNYSTLAVQPQRQSHLTAELKSALGQTPSSELSAWGKRSAKRFVSVSAKRVTGFGSLLAKITTLSADELVGVITAFNGGTLGEYANDRVDRAQQFAAGISERGQSTLTLIATTIESRPSDAATHLLGAVIGFYCGSGGDGDGGIPDLDLLGGIGAHRSIFTHSIIAGAFVETAVMSLVDLTQVVHARLPAEHSEFWDTLLRHTEIGSSTFVSGASIGIATHLGVDTLLDGFTPYKDLPIELPQFAHELLMGLNAGIEGAHGARRYAQDLQQFNAGGRDPDGIYEATASSRKPAMEGVIPQLPTPETLNIPDEPVAASPGDELSPAKDLSDRVRQTLGIDTSAIDEVIEQARKRMEHASGPFCLGVVGEFRVGKSTLINALIGREVAFTDILEATPVICRFTHGSELDATILYADGREDVMTVEECTAILDERRHDQDWAKGVVRVDYRVPSEALHALDLWDAPGLGGSEENDHLAQQYLSMLGGAIWVMDATLVGKAAISNPVARMHADGKPIICVLNRIDETNEDPEILKGWVDTAYPGVFSEIVTFSAQSALDATVDGQVSQESLSLWGVIDRTIGASAEAGDDTRTLLTTANANALVASKLHELRRDIEDRLGALEHFRSGLQAAKHLTLQDVMDHIEHRAETVFAELEARIEGELAKSNWAPATIDKVTTLLSDSEMLSEISRRVADEALTLADQTWLRVSEQALALSEAAVPLDNLVGHYSVDRRNQDRETMVIDHGVYVGGMTAIGTGTIAAISTIVTWPVILVAIPVGALAMWKKRREISPSRTELKSEINDLIAQMKRAYVEKALPEIELRVGAAIDQQIDKFLAERQRSLTNGVDLRDVTEFGDAVGAVAEKLHRLGSAHAQAEWSGKEIIETLANPGSRLDIVTQDLNFSLSPVLRDLPVGTEVRLIFNAADRPREELEKLVAAAFENWPGRKRIKAVSAESAIDLHTVLLTQDRCLISQSSLGQLLEDGLRFHNFDGGRLAGQHLFAGLWEGTPFKGVPIEAFSVH</sequence>
<accession>A0A6P1GMJ2</accession>
<protein>
    <recommendedName>
        <fullName evidence="2">Dynamin N-terminal domain-containing protein</fullName>
    </recommendedName>
</protein>
<feature type="domain" description="Dynamin N-terminal" evidence="2">
    <location>
        <begin position="365"/>
        <end position="520"/>
    </location>
</feature>
<dbReference type="Proteomes" id="UP000464086">
    <property type="component" value="Chromosome"/>
</dbReference>
<reference evidence="3 4" key="1">
    <citation type="submission" date="2019-12" db="EMBL/GenBank/DDBJ databases">
        <title>Functional and genomic insights into the Sphingobium yanoikuyae YC-JY1, a bacterium efficiently degrading bisphenol A.</title>
        <authorList>
            <person name="Jia Y."/>
            <person name="Li X."/>
            <person name="Wang J."/>
            <person name="Eltoukhy A."/>
            <person name="Lamraoui I."/>
            <person name="Yan Y."/>
        </authorList>
    </citation>
    <scope>NUCLEOTIDE SEQUENCE [LARGE SCALE GENOMIC DNA]</scope>
    <source>
        <strain evidence="3 4">YC-JY1</strain>
    </source>
</reference>
<feature type="transmembrane region" description="Helical" evidence="1">
    <location>
        <begin position="757"/>
        <end position="781"/>
    </location>
</feature>
<proteinExistence type="predicted"/>
<evidence type="ECO:0000256" key="1">
    <source>
        <dbReference type="SAM" id="Phobius"/>
    </source>
</evidence>
<evidence type="ECO:0000259" key="2">
    <source>
        <dbReference type="Pfam" id="PF00350"/>
    </source>
</evidence>
<dbReference type="RefSeq" id="WP_159367804.1">
    <property type="nucleotide sequence ID" value="NZ_CP047218.1"/>
</dbReference>
<dbReference type="InterPro" id="IPR027417">
    <property type="entry name" value="P-loop_NTPase"/>
</dbReference>
<dbReference type="Gene3D" id="3.40.50.300">
    <property type="entry name" value="P-loop containing nucleotide triphosphate hydrolases"/>
    <property type="match status" value="1"/>
</dbReference>
<dbReference type="PANTHER" id="PTHR26392:SF92">
    <property type="entry name" value="PROTEIN KINASE DOMAIN-CONTAINING PROTEIN"/>
    <property type="match status" value="1"/>
</dbReference>